<proteinExistence type="inferred from homology"/>
<dbReference type="Gene3D" id="2.40.50.140">
    <property type="entry name" value="Nucleic acid-binding proteins"/>
    <property type="match status" value="3"/>
</dbReference>
<evidence type="ECO:0000256" key="1">
    <source>
        <dbReference type="PIRNR" id="PIRNR012524"/>
    </source>
</evidence>
<dbReference type="InterPro" id="IPR040764">
    <property type="entry name" value="CvfB_WH"/>
</dbReference>
<dbReference type="Pfam" id="PF13509">
    <property type="entry name" value="S1_2"/>
    <property type="match status" value="2"/>
</dbReference>
<comment type="similarity">
    <text evidence="1">Belongs to the CvfB family.</text>
</comment>
<evidence type="ECO:0000259" key="2">
    <source>
        <dbReference type="SMART" id="SM00316"/>
    </source>
</evidence>
<dbReference type="InterPro" id="IPR012340">
    <property type="entry name" value="NA-bd_OB-fold"/>
</dbReference>
<dbReference type="Pfam" id="PF17783">
    <property type="entry name" value="WHD_CvfB"/>
    <property type="match status" value="1"/>
</dbReference>
<dbReference type="PANTHER" id="PTHR37296:SF1">
    <property type="entry name" value="CONSERVED VIRULENCE FACTOR B"/>
    <property type="match status" value="1"/>
</dbReference>
<comment type="caution">
    <text evidence="3">The sequence shown here is derived from an EMBL/GenBank/DDBJ whole genome shotgun (WGS) entry which is preliminary data.</text>
</comment>
<dbReference type="SMART" id="SM00316">
    <property type="entry name" value="S1"/>
    <property type="match status" value="2"/>
</dbReference>
<dbReference type="Gene3D" id="1.10.10.10">
    <property type="entry name" value="Winged helix-like DNA-binding domain superfamily/Winged helix DNA-binding domain"/>
    <property type="match status" value="1"/>
</dbReference>
<dbReference type="EMBL" id="DYXT01000035">
    <property type="protein sequence ID" value="HJE39487.1"/>
    <property type="molecule type" value="Genomic_DNA"/>
</dbReference>
<dbReference type="GO" id="GO:0003676">
    <property type="term" value="F:nucleic acid binding"/>
    <property type="evidence" value="ECO:0007669"/>
    <property type="project" value="InterPro"/>
</dbReference>
<reference evidence="3" key="1">
    <citation type="journal article" date="2021" name="PeerJ">
        <title>Extensive microbial diversity within the chicken gut microbiome revealed by metagenomics and culture.</title>
        <authorList>
            <person name="Gilroy R."/>
            <person name="Ravi A."/>
            <person name="Getino M."/>
            <person name="Pursley I."/>
            <person name="Horton D.L."/>
            <person name="Alikhan N.F."/>
            <person name="Baker D."/>
            <person name="Gharbi K."/>
            <person name="Hall N."/>
            <person name="Watson M."/>
            <person name="Adriaenssens E.M."/>
            <person name="Foster-Nyarko E."/>
            <person name="Jarju S."/>
            <person name="Secka A."/>
            <person name="Antonio M."/>
            <person name="Oren A."/>
            <person name="Chaudhuri R.R."/>
            <person name="La Ragione R."/>
            <person name="Hildebrand F."/>
            <person name="Pallen M.J."/>
        </authorList>
    </citation>
    <scope>NUCLEOTIDE SEQUENCE</scope>
    <source>
        <strain evidence="3">4100</strain>
    </source>
</reference>
<dbReference type="InterPro" id="IPR003029">
    <property type="entry name" value="S1_domain"/>
</dbReference>
<protein>
    <submittedName>
        <fullName evidence="3">GntR family transcriptional regulator</fullName>
    </submittedName>
</protein>
<name>A0A4V1LAL4_9BACT</name>
<gene>
    <name evidence="3" type="ORF">K8V47_07015</name>
</gene>
<sequence>MIKIGDYNTLAVKKLVDFGAYLDGGEAGEILLPARYIETPLRPGDELEVFIYTDSEDRLIATTEHPLARVGEFAYLQVVAVNRIGAFLDWGLPKNLLVPFREQKQTMREGCQYLVYVYLDDASKRVAASAKIDKFLGNVIPDYAINAEVDALVIAHEEPGYRVIVDNLHRGIIYDNEIYAPLEIGSTIRARVKQVRRDGKIDLTLSEKVGERIMPVGDRILELIHDSADHVLMLHDHSSPEEIKARLHCSKKDFKRAVGQLYKARRIVILPDDGGLTTP</sequence>
<dbReference type="Proteomes" id="UP000711407">
    <property type="component" value="Unassembled WGS sequence"/>
</dbReference>
<dbReference type="InterPro" id="IPR039566">
    <property type="entry name" value="CvfB_S1_st"/>
</dbReference>
<dbReference type="PIRSF" id="PIRSF012524">
    <property type="entry name" value="YitL_S1"/>
    <property type="match status" value="1"/>
</dbReference>
<organism evidence="3 4">
    <name type="scientific">Candidatus Amulumruptor caecigallinarius</name>
    <dbReference type="NCBI Taxonomy" id="2109911"/>
    <lineage>
        <taxon>Bacteria</taxon>
        <taxon>Pseudomonadati</taxon>
        <taxon>Bacteroidota</taxon>
        <taxon>Bacteroidia</taxon>
        <taxon>Bacteroidales</taxon>
        <taxon>Muribaculaceae</taxon>
        <taxon>Candidatus Amulumruptor</taxon>
    </lineage>
</organism>
<accession>A0A4V1LAL4</accession>
<feature type="domain" description="S1 motif" evidence="2">
    <location>
        <begin position="3"/>
        <end position="64"/>
    </location>
</feature>
<dbReference type="AlphaFoldDB" id="A0A4V1LAL4"/>
<feature type="domain" description="S1 motif" evidence="2">
    <location>
        <begin position="144"/>
        <end position="206"/>
    </location>
</feature>
<dbReference type="InterPro" id="IPR014464">
    <property type="entry name" value="CvfB_fam"/>
</dbReference>
<dbReference type="PANTHER" id="PTHR37296">
    <property type="entry name" value="CONSERVED VIRULENCE FACTOR B"/>
    <property type="match status" value="1"/>
</dbReference>
<evidence type="ECO:0000313" key="4">
    <source>
        <dbReference type="Proteomes" id="UP000711407"/>
    </source>
</evidence>
<reference evidence="3" key="2">
    <citation type="submission" date="2021-09" db="EMBL/GenBank/DDBJ databases">
        <authorList>
            <person name="Gilroy R."/>
        </authorList>
    </citation>
    <scope>NUCLEOTIDE SEQUENCE</scope>
    <source>
        <strain evidence="3">4100</strain>
    </source>
</reference>
<evidence type="ECO:0000313" key="3">
    <source>
        <dbReference type="EMBL" id="HJE39487.1"/>
    </source>
</evidence>
<dbReference type="InterPro" id="IPR036388">
    <property type="entry name" value="WH-like_DNA-bd_sf"/>
</dbReference>